<dbReference type="Proteomes" id="UP000324209">
    <property type="component" value="Chromosome"/>
</dbReference>
<gene>
    <name evidence="1" type="ORF">EXM22_10455</name>
</gene>
<evidence type="ECO:0000313" key="2">
    <source>
        <dbReference type="Proteomes" id="UP000324209"/>
    </source>
</evidence>
<dbReference type="RefSeq" id="WP_149486464.1">
    <property type="nucleotide sequence ID" value="NZ_CP036150.1"/>
</dbReference>
<reference evidence="1 2" key="1">
    <citation type="submission" date="2019-02" db="EMBL/GenBank/DDBJ databases">
        <title>Complete Genome Sequence and Methylome Analysis of free living Spirochaetas.</title>
        <authorList>
            <person name="Fomenkov A."/>
            <person name="Dubinina G."/>
            <person name="Leshcheva N."/>
            <person name="Mikheeva N."/>
            <person name="Grabovich M."/>
            <person name="Vincze T."/>
            <person name="Roberts R.J."/>
        </authorList>
    </citation>
    <scope>NUCLEOTIDE SEQUENCE [LARGE SCALE GENOMIC DNA]</scope>
    <source>
        <strain evidence="1 2">K2</strain>
    </source>
</reference>
<name>A0A5C1QJS1_9SPIO</name>
<dbReference type="AlphaFoldDB" id="A0A5C1QJS1"/>
<proteinExistence type="predicted"/>
<keyword evidence="2" id="KW-1185">Reference proteome</keyword>
<accession>A0A5C1QJS1</accession>
<organism evidence="1 2">
    <name type="scientific">Oceanispirochaeta crateris</name>
    <dbReference type="NCBI Taxonomy" id="2518645"/>
    <lineage>
        <taxon>Bacteria</taxon>
        <taxon>Pseudomonadati</taxon>
        <taxon>Spirochaetota</taxon>
        <taxon>Spirochaetia</taxon>
        <taxon>Spirochaetales</taxon>
        <taxon>Spirochaetaceae</taxon>
        <taxon>Oceanispirochaeta</taxon>
    </lineage>
</organism>
<sequence>MNDSNSDLQTELKESLGIDGVAWSLGRLLSNPGSFDTPLWGLFVYDSKRQLHFIRFHQENWFSALVHSGTGSVRKDSGDILIHLCFSPEKTLSLMRVHKRGFFGFLTTPSPRFHLLQEGSEDRVIFELENPGKDLLELLEQISR</sequence>
<evidence type="ECO:0000313" key="1">
    <source>
        <dbReference type="EMBL" id="QEN08383.1"/>
    </source>
</evidence>
<dbReference type="KEGG" id="ock:EXM22_10455"/>
<dbReference type="EMBL" id="CP036150">
    <property type="protein sequence ID" value="QEN08383.1"/>
    <property type="molecule type" value="Genomic_DNA"/>
</dbReference>
<protein>
    <submittedName>
        <fullName evidence="1">Uncharacterized protein</fullName>
    </submittedName>
</protein>